<reference evidence="1" key="2">
    <citation type="journal article" date="2021" name="PeerJ">
        <title>Extensive microbial diversity within the chicken gut microbiome revealed by metagenomics and culture.</title>
        <authorList>
            <person name="Gilroy R."/>
            <person name="Ravi A."/>
            <person name="Getino M."/>
            <person name="Pursley I."/>
            <person name="Horton D.L."/>
            <person name="Alikhan N.F."/>
            <person name="Baker D."/>
            <person name="Gharbi K."/>
            <person name="Hall N."/>
            <person name="Watson M."/>
            <person name="Adriaenssens E.M."/>
            <person name="Foster-Nyarko E."/>
            <person name="Jarju S."/>
            <person name="Secka A."/>
            <person name="Antonio M."/>
            <person name="Oren A."/>
            <person name="Chaudhuri R.R."/>
            <person name="La Ragione R."/>
            <person name="Hildebrand F."/>
            <person name="Pallen M.J."/>
        </authorList>
    </citation>
    <scope>NUCLEOTIDE SEQUENCE</scope>
    <source>
        <strain evidence="1">ChiGjej1B1-19959</strain>
    </source>
</reference>
<accession>A0A9D1LEE3</accession>
<dbReference type="InterPro" id="IPR011990">
    <property type="entry name" value="TPR-like_helical_dom_sf"/>
</dbReference>
<protein>
    <submittedName>
        <fullName evidence="1">Tetratricopeptide repeat protein</fullName>
    </submittedName>
</protein>
<evidence type="ECO:0000313" key="1">
    <source>
        <dbReference type="EMBL" id="HIU36639.1"/>
    </source>
</evidence>
<proteinExistence type="predicted"/>
<dbReference type="EMBL" id="DVMW01000049">
    <property type="protein sequence ID" value="HIU36639.1"/>
    <property type="molecule type" value="Genomic_DNA"/>
</dbReference>
<sequence>MAALDAFDYKEPACPLCDGKDFYYPDPDAPAGRVPVAQVIDKLDGLLAKEDNAGAKRLLTYWAAEAQALRDKRGELSVQSEIMGLARKTGDRDWGMAAVERGLALIDALGVGGLVSAATILLNAATTCKAFGDPHRALALYARVEAVYETQLPANDLQRAGLYNNKATALAEIGRFEEAQQLYARAYAVLEQNPHTEPDRAVTKLNLADLLAAAGQGEQAVEEKLKEALALLDDPAAVRDGYYAFVCRKAAQAFGYYGFFRIRKELDERADRLYAGT</sequence>
<comment type="caution">
    <text evidence="1">The sequence shown here is derived from an EMBL/GenBank/DDBJ whole genome shotgun (WGS) entry which is preliminary data.</text>
</comment>
<dbReference type="Proteomes" id="UP000824071">
    <property type="component" value="Unassembled WGS sequence"/>
</dbReference>
<reference evidence="1" key="1">
    <citation type="submission" date="2020-10" db="EMBL/GenBank/DDBJ databases">
        <authorList>
            <person name="Gilroy R."/>
        </authorList>
    </citation>
    <scope>NUCLEOTIDE SEQUENCE</scope>
    <source>
        <strain evidence="1">ChiGjej1B1-19959</strain>
    </source>
</reference>
<dbReference type="AlphaFoldDB" id="A0A9D1LEE3"/>
<dbReference type="Gene3D" id="1.25.40.10">
    <property type="entry name" value="Tetratricopeptide repeat domain"/>
    <property type="match status" value="1"/>
</dbReference>
<organism evidence="1 2">
    <name type="scientific">Candidatus Fimenecus excrementigallinarum</name>
    <dbReference type="NCBI Taxonomy" id="2840816"/>
    <lineage>
        <taxon>Bacteria</taxon>
        <taxon>Bacillati</taxon>
        <taxon>Bacillota</taxon>
        <taxon>Clostridia</taxon>
        <taxon>Candidatus Fimenecus</taxon>
    </lineage>
</organism>
<evidence type="ECO:0000313" key="2">
    <source>
        <dbReference type="Proteomes" id="UP000824071"/>
    </source>
</evidence>
<name>A0A9D1LEE3_9FIRM</name>
<dbReference type="SUPFAM" id="SSF48452">
    <property type="entry name" value="TPR-like"/>
    <property type="match status" value="1"/>
</dbReference>
<dbReference type="Pfam" id="PF13424">
    <property type="entry name" value="TPR_12"/>
    <property type="match status" value="1"/>
</dbReference>
<gene>
    <name evidence="1" type="ORF">IAC53_08555</name>
</gene>